<gene>
    <name evidence="7" type="ORF">ETSY1_09715</name>
</gene>
<name>W4LS22_ENTF1</name>
<dbReference type="InterPro" id="IPR001647">
    <property type="entry name" value="HTH_TetR"/>
</dbReference>
<evidence type="ECO:0000259" key="6">
    <source>
        <dbReference type="PROSITE" id="PS50977"/>
    </source>
</evidence>
<proteinExistence type="predicted"/>
<dbReference type="EMBL" id="AZHW01000299">
    <property type="protein sequence ID" value="ETX00824.1"/>
    <property type="molecule type" value="Genomic_DNA"/>
</dbReference>
<evidence type="ECO:0000256" key="1">
    <source>
        <dbReference type="ARBA" id="ARBA00022491"/>
    </source>
</evidence>
<keyword evidence="3 5" id="KW-0238">DNA-binding</keyword>
<evidence type="ECO:0000313" key="7">
    <source>
        <dbReference type="EMBL" id="ETX00824.1"/>
    </source>
</evidence>
<dbReference type="GO" id="GO:0000976">
    <property type="term" value="F:transcription cis-regulatory region binding"/>
    <property type="evidence" value="ECO:0007669"/>
    <property type="project" value="TreeGrafter"/>
</dbReference>
<keyword evidence="1" id="KW-0678">Repressor</keyword>
<keyword evidence="2" id="KW-0805">Transcription regulation</keyword>
<accession>W4LS22</accession>
<dbReference type="Proteomes" id="UP000019141">
    <property type="component" value="Unassembled WGS sequence"/>
</dbReference>
<evidence type="ECO:0000256" key="3">
    <source>
        <dbReference type="ARBA" id="ARBA00023125"/>
    </source>
</evidence>
<dbReference type="InterPro" id="IPR039538">
    <property type="entry name" value="BetI_C"/>
</dbReference>
<dbReference type="PANTHER" id="PTHR30055">
    <property type="entry name" value="HTH-TYPE TRANSCRIPTIONAL REGULATOR RUTR"/>
    <property type="match status" value="1"/>
</dbReference>
<reference evidence="7 8" key="1">
    <citation type="journal article" date="2014" name="Nature">
        <title>An environmental bacterial taxon with a large and distinct metabolic repertoire.</title>
        <authorList>
            <person name="Wilson M.C."/>
            <person name="Mori T."/>
            <person name="Ruckert C."/>
            <person name="Uria A.R."/>
            <person name="Helf M.J."/>
            <person name="Takada K."/>
            <person name="Gernert C."/>
            <person name="Steffens U.A."/>
            <person name="Heycke N."/>
            <person name="Schmitt S."/>
            <person name="Rinke C."/>
            <person name="Helfrich E.J."/>
            <person name="Brachmann A.O."/>
            <person name="Gurgui C."/>
            <person name="Wakimoto T."/>
            <person name="Kracht M."/>
            <person name="Crusemann M."/>
            <person name="Hentschel U."/>
            <person name="Abe I."/>
            <person name="Matsunaga S."/>
            <person name="Kalinowski J."/>
            <person name="Takeyama H."/>
            <person name="Piel J."/>
        </authorList>
    </citation>
    <scope>NUCLEOTIDE SEQUENCE [LARGE SCALE GENOMIC DNA]</scope>
    <source>
        <strain evidence="8">TSY1</strain>
    </source>
</reference>
<dbReference type="InterPro" id="IPR009057">
    <property type="entry name" value="Homeodomain-like_sf"/>
</dbReference>
<dbReference type="PROSITE" id="PS01081">
    <property type="entry name" value="HTH_TETR_1"/>
    <property type="match status" value="1"/>
</dbReference>
<feature type="DNA-binding region" description="H-T-H motif" evidence="5">
    <location>
        <begin position="32"/>
        <end position="51"/>
    </location>
</feature>
<dbReference type="InterPro" id="IPR023772">
    <property type="entry name" value="DNA-bd_HTH_TetR-type_CS"/>
</dbReference>
<protein>
    <recommendedName>
        <fullName evidence="6">HTH tetR-type domain-containing protein</fullName>
    </recommendedName>
</protein>
<dbReference type="SUPFAM" id="SSF46689">
    <property type="entry name" value="Homeodomain-like"/>
    <property type="match status" value="1"/>
</dbReference>
<dbReference type="HOGENOM" id="CLU_069356_15_3_7"/>
<dbReference type="GO" id="GO:0003700">
    <property type="term" value="F:DNA-binding transcription factor activity"/>
    <property type="evidence" value="ECO:0007669"/>
    <property type="project" value="TreeGrafter"/>
</dbReference>
<evidence type="ECO:0000256" key="2">
    <source>
        <dbReference type="ARBA" id="ARBA00023015"/>
    </source>
</evidence>
<dbReference type="InterPro" id="IPR036271">
    <property type="entry name" value="Tet_transcr_reg_TetR-rel_C_sf"/>
</dbReference>
<feature type="domain" description="HTH tetR-type" evidence="6">
    <location>
        <begin position="9"/>
        <end position="69"/>
    </location>
</feature>
<dbReference type="PROSITE" id="PS50977">
    <property type="entry name" value="HTH_TETR_2"/>
    <property type="match status" value="1"/>
</dbReference>
<dbReference type="PANTHER" id="PTHR30055:SF228">
    <property type="entry name" value="TRANSCRIPTIONAL REGULATOR-RELATED"/>
    <property type="match status" value="1"/>
</dbReference>
<evidence type="ECO:0000256" key="5">
    <source>
        <dbReference type="PROSITE-ProRule" id="PRU00335"/>
    </source>
</evidence>
<dbReference type="Pfam" id="PF13977">
    <property type="entry name" value="TetR_C_6"/>
    <property type="match status" value="1"/>
</dbReference>
<comment type="caution">
    <text evidence="7">The sequence shown here is derived from an EMBL/GenBank/DDBJ whole genome shotgun (WGS) entry which is preliminary data.</text>
</comment>
<dbReference type="Pfam" id="PF00440">
    <property type="entry name" value="TetR_N"/>
    <property type="match status" value="1"/>
</dbReference>
<dbReference type="AlphaFoldDB" id="W4LS22"/>
<organism evidence="7 8">
    <name type="scientific">Entotheonella factor</name>
    <dbReference type="NCBI Taxonomy" id="1429438"/>
    <lineage>
        <taxon>Bacteria</taxon>
        <taxon>Pseudomonadati</taxon>
        <taxon>Nitrospinota/Tectimicrobiota group</taxon>
        <taxon>Candidatus Tectimicrobiota</taxon>
        <taxon>Candidatus Entotheonellia</taxon>
        <taxon>Candidatus Entotheonellales</taxon>
        <taxon>Candidatus Entotheonellaceae</taxon>
        <taxon>Candidatus Entotheonella</taxon>
    </lineage>
</organism>
<dbReference type="PRINTS" id="PR00455">
    <property type="entry name" value="HTHTETR"/>
</dbReference>
<dbReference type="Gene3D" id="1.10.357.10">
    <property type="entry name" value="Tetracycline Repressor, domain 2"/>
    <property type="match status" value="1"/>
</dbReference>
<dbReference type="SUPFAM" id="SSF48498">
    <property type="entry name" value="Tetracyclin repressor-like, C-terminal domain"/>
    <property type="match status" value="1"/>
</dbReference>
<keyword evidence="8" id="KW-1185">Reference proteome</keyword>
<evidence type="ECO:0000256" key="4">
    <source>
        <dbReference type="ARBA" id="ARBA00023163"/>
    </source>
</evidence>
<sequence length="209" mass="23409">MAPNRRVAPLRREQIVQATIQCLARDGYARLTMKTLAREAGVSQGILHYYFADKAAILVAVLESVTADLNQRLEQAQHAHLQAPEKRLQAVIRTCLETAQACPELWQVFIQLWGEMMHDEQLSAINADLYTKMRRQIAVLLTLGIRQGTFRRVDVEATAAMILGVVDGMALQLTFDPQVLTLEAAITCCYEAVERYLSPQVELQLNAST</sequence>
<evidence type="ECO:0000313" key="8">
    <source>
        <dbReference type="Proteomes" id="UP000019141"/>
    </source>
</evidence>
<keyword evidence="4" id="KW-0804">Transcription</keyword>
<dbReference type="InterPro" id="IPR050109">
    <property type="entry name" value="HTH-type_TetR-like_transc_reg"/>
</dbReference>